<protein>
    <submittedName>
        <fullName evidence="2">LysM domain-containing protein</fullName>
    </submittedName>
</protein>
<sequence length="1107" mass="122818">MDTTNHLVQSGETLSAIAQHYQCDQEQLLLLNPFIKDPNRIQVGWNLTVPVSAGVTPTGQQTAPASATQVPVTTSTTGKLLVLDSPADSTGKEPETFTKTVTAACSPRYASVLYSPEDKAFWLLPQRAADAIDEAAAQLKQAVDPSKAPEARKKGLDAQGLLEHFLEPRLSFFLNGEDQQWMQAFEADNPLSTTAYTQEHGSLLALSPLQLSNQNLLPRMQELEHWQSLRKEAINEAERQGYAYEGDMLFSPQSVAARSAVQDYLKARNALLEQGELPVIPQDEIAKLLQESIQRYEEASDCSINCRATFMTYKLWKEEHQQAFDYSEYVNAIIKVAEYGLALPEFALINDQQAGLASGIQRFKDYLALQKQQREVELRLQSKYKAWITASGENQQAPASLVEAERQEWQTLENQRKDLKQQAETAVASHKVRRHLLWEPEQFTPKPVERLVKTGFPLKEVSVPTTPNLPLQHFSMHVLKGMLKSVVKTSGPSFAGNSDGNSASDRQGNDFRDWLLGLGAVEIKDQGPWFDREGWFDIELFYKQLSQSKGYCIDALKDGATRNEWGERLRQVVFHKDTGFLRLFDVSPQARLVRCLTPLQPSIHAGAKVEGPSFSVHEGVTASAKAHFDIDLARGEVEVLKVDLPERSAAKEIKVRYIDYQGQPRYMNLGKLSVHLGARAWGYAGASMLLAAELELSPGNTGYGATLAPIEDATREDGTASTAGTARSEPQVSGKVSKVQIEDGLKASFNLFAGVQAGVKVSGALNWAPPKAVALLRTAPSVSNNPVLSDGWLSLSRLEADLAGALGAGANGEFTVSLDRGCFIVRVKAALVAGAGAKGSLSFAVGYEAVVDLINLWRRELRENHYHPINWIDSTAFEYLSKLNLLGGVGLDVSMVYMMGLYTADVVANLYEALTQGGKGGQIAHWIMTDKHPKELEQWFIDATPEALGPMLMTLLSEPEAFEVVDSELIDGRVFEKNKRYTEPECHFLQQRAIERILSWILRNAERNGTLNKVQRQFDEACMRMNRFGTKELQAGQAYCTNRLRMDRFMSVPVLKHSTQRTDEIRNLYKEHVMVLGRLRDGFCQRSDYEGATFVPGGHATYTGIGD</sequence>
<dbReference type="Gene3D" id="3.10.350.10">
    <property type="entry name" value="LysM domain"/>
    <property type="match status" value="1"/>
</dbReference>
<proteinExistence type="predicted"/>
<dbReference type="InterPro" id="IPR036779">
    <property type="entry name" value="LysM_dom_sf"/>
</dbReference>
<organism evidence="2 3">
    <name type="scientific">Ectopseudomonas mendocina</name>
    <name type="common">Pseudomonas mendocina</name>
    <dbReference type="NCBI Taxonomy" id="300"/>
    <lineage>
        <taxon>Bacteria</taxon>
        <taxon>Pseudomonadati</taxon>
        <taxon>Pseudomonadota</taxon>
        <taxon>Gammaproteobacteria</taxon>
        <taxon>Pseudomonadales</taxon>
        <taxon>Pseudomonadaceae</taxon>
        <taxon>Ectopseudomonas</taxon>
    </lineage>
</organism>
<dbReference type="Proteomes" id="UP001476583">
    <property type="component" value="Chromosome"/>
</dbReference>
<dbReference type="InterPro" id="IPR018392">
    <property type="entry name" value="LysM"/>
</dbReference>
<keyword evidence="3" id="KW-1185">Reference proteome</keyword>
<name>A0ABZ2RCI4_ECTME</name>
<reference evidence="2 3" key="1">
    <citation type="submission" date="2024-03" db="EMBL/GenBank/DDBJ databases">
        <title>Complete genome of BD2.</title>
        <authorList>
            <person name="Cao G."/>
        </authorList>
    </citation>
    <scope>NUCLEOTIDE SEQUENCE [LARGE SCALE GENOMIC DNA]</scope>
    <source>
        <strain evidence="2 3">BD2</strain>
    </source>
</reference>
<dbReference type="Pfam" id="PF01476">
    <property type="entry name" value="LysM"/>
    <property type="match status" value="1"/>
</dbReference>
<feature type="domain" description="LysM" evidence="1">
    <location>
        <begin position="4"/>
        <end position="49"/>
    </location>
</feature>
<accession>A0ABZ2RCI4</accession>
<dbReference type="SMART" id="SM00257">
    <property type="entry name" value="LysM"/>
    <property type="match status" value="1"/>
</dbReference>
<evidence type="ECO:0000313" key="3">
    <source>
        <dbReference type="Proteomes" id="UP001476583"/>
    </source>
</evidence>
<evidence type="ECO:0000259" key="1">
    <source>
        <dbReference type="PROSITE" id="PS51782"/>
    </source>
</evidence>
<dbReference type="EMBL" id="CP148074">
    <property type="protein sequence ID" value="WXL24750.1"/>
    <property type="molecule type" value="Genomic_DNA"/>
</dbReference>
<dbReference type="CDD" id="cd00118">
    <property type="entry name" value="LysM"/>
    <property type="match status" value="1"/>
</dbReference>
<evidence type="ECO:0000313" key="2">
    <source>
        <dbReference type="EMBL" id="WXL24750.1"/>
    </source>
</evidence>
<gene>
    <name evidence="2" type="ORF">WG219_15725</name>
</gene>
<dbReference type="SUPFAM" id="SSF54106">
    <property type="entry name" value="LysM domain"/>
    <property type="match status" value="1"/>
</dbReference>
<dbReference type="PROSITE" id="PS51782">
    <property type="entry name" value="LYSM"/>
    <property type="match status" value="1"/>
</dbReference>